<comment type="caution">
    <text evidence="1">The sequence shown here is derived from an EMBL/GenBank/DDBJ whole genome shotgun (WGS) entry which is preliminary data.</text>
</comment>
<sequence length="107" mass="12709">MDKFKVNQKVYYAMKELESWVGVDKHRSEKVLKIAELLAYGYEVEHTSEEQLINWFKNSKEKLDKLEVMSVDHFDEDSRKEHFTTLDYHRVEVATLSAVLNMLKINV</sequence>
<proteinExistence type="predicted"/>
<name>A0A3M8HBC3_9BACI</name>
<accession>A0A3M8HBC3</accession>
<dbReference type="RefSeq" id="WP_122971673.1">
    <property type="nucleotide sequence ID" value="NZ_RHLQ01000014.1"/>
</dbReference>
<dbReference type="EMBL" id="RHLQ01000014">
    <property type="protein sequence ID" value="RNC99574.1"/>
    <property type="molecule type" value="Genomic_DNA"/>
</dbReference>
<organism evidence="1 2">
    <name type="scientific">Lysinibacillus halotolerans</name>
    <dbReference type="NCBI Taxonomy" id="1368476"/>
    <lineage>
        <taxon>Bacteria</taxon>
        <taxon>Bacillati</taxon>
        <taxon>Bacillota</taxon>
        <taxon>Bacilli</taxon>
        <taxon>Bacillales</taxon>
        <taxon>Bacillaceae</taxon>
        <taxon>Lysinibacillus</taxon>
    </lineage>
</organism>
<protein>
    <submittedName>
        <fullName evidence="1">Uncharacterized protein</fullName>
    </submittedName>
</protein>
<dbReference type="Proteomes" id="UP000279909">
    <property type="component" value="Unassembled WGS sequence"/>
</dbReference>
<gene>
    <name evidence="1" type="ORF">EC501_07450</name>
</gene>
<reference evidence="1 2" key="1">
    <citation type="journal article" date="2014" name="Int. J. Syst. Evol. Microbiol.">
        <title>Lysinibacillus halotolerans sp. nov., isolated from saline-alkaline soil.</title>
        <authorList>
            <person name="Kong D."/>
            <person name="Wang Y."/>
            <person name="Zhao B."/>
            <person name="Li Y."/>
            <person name="Song J."/>
            <person name="Zhai Y."/>
            <person name="Zhang C."/>
            <person name="Wang H."/>
            <person name="Chen X."/>
            <person name="Zhao B."/>
            <person name="Ruan Z."/>
        </authorList>
    </citation>
    <scope>NUCLEOTIDE SEQUENCE [LARGE SCALE GENOMIC DNA]</scope>
    <source>
        <strain evidence="1 2">MCCC 1A12703</strain>
    </source>
</reference>
<evidence type="ECO:0000313" key="2">
    <source>
        <dbReference type="Proteomes" id="UP000279909"/>
    </source>
</evidence>
<dbReference type="AlphaFoldDB" id="A0A3M8HBC3"/>
<evidence type="ECO:0000313" key="1">
    <source>
        <dbReference type="EMBL" id="RNC99574.1"/>
    </source>
</evidence>
<keyword evidence="2" id="KW-1185">Reference proteome</keyword>